<dbReference type="GO" id="GO:0005829">
    <property type="term" value="C:cytosol"/>
    <property type="evidence" value="ECO:0007669"/>
    <property type="project" value="TreeGrafter"/>
</dbReference>
<dbReference type="InterPro" id="IPR036661">
    <property type="entry name" value="Luciferase-like_sf"/>
</dbReference>
<dbReference type="RefSeq" id="WP_191618213.1">
    <property type="nucleotide sequence ID" value="NZ_JACYFG010000040.1"/>
</dbReference>
<dbReference type="CDD" id="cd00347">
    <property type="entry name" value="Flavin_utilizing_monoxygenases"/>
    <property type="match status" value="1"/>
</dbReference>
<evidence type="ECO:0000256" key="1">
    <source>
        <dbReference type="ARBA" id="ARBA00023002"/>
    </source>
</evidence>
<evidence type="ECO:0000259" key="3">
    <source>
        <dbReference type="Pfam" id="PF00296"/>
    </source>
</evidence>
<protein>
    <submittedName>
        <fullName evidence="4">LLM class flavin-dependent oxidoreductase</fullName>
    </submittedName>
</protein>
<reference evidence="4" key="1">
    <citation type="submission" date="2020-09" db="EMBL/GenBank/DDBJ databases">
        <title>Pelagicoccus enzymogenes sp. nov. with an EPS production, isolated from marine sediment.</title>
        <authorList>
            <person name="Feng X."/>
        </authorList>
    </citation>
    <scope>NUCLEOTIDE SEQUENCE</scope>
    <source>
        <strain evidence="4">NFK12</strain>
    </source>
</reference>
<comment type="caution">
    <text evidence="4">The sequence shown here is derived from an EMBL/GenBank/DDBJ whole genome shotgun (WGS) entry which is preliminary data.</text>
</comment>
<dbReference type="SUPFAM" id="SSF51679">
    <property type="entry name" value="Bacterial luciferase-like"/>
    <property type="match status" value="1"/>
</dbReference>
<evidence type="ECO:0000256" key="2">
    <source>
        <dbReference type="ARBA" id="ARBA00023033"/>
    </source>
</evidence>
<proteinExistence type="predicted"/>
<dbReference type="Proteomes" id="UP000622317">
    <property type="component" value="Unassembled WGS sequence"/>
</dbReference>
<dbReference type="InterPro" id="IPR050766">
    <property type="entry name" value="Bact_Lucif_Oxidored"/>
</dbReference>
<dbReference type="Pfam" id="PF00296">
    <property type="entry name" value="Bac_luciferase"/>
    <property type="match status" value="1"/>
</dbReference>
<dbReference type="GO" id="GO:0004497">
    <property type="term" value="F:monooxygenase activity"/>
    <property type="evidence" value="ECO:0007669"/>
    <property type="project" value="UniProtKB-KW"/>
</dbReference>
<dbReference type="EMBL" id="JACYFG010000040">
    <property type="protein sequence ID" value="MBD5781109.1"/>
    <property type="molecule type" value="Genomic_DNA"/>
</dbReference>
<feature type="domain" description="Luciferase-like" evidence="3">
    <location>
        <begin position="7"/>
        <end position="305"/>
    </location>
</feature>
<dbReference type="AlphaFoldDB" id="A0A927IIR5"/>
<dbReference type="Gene3D" id="3.20.20.30">
    <property type="entry name" value="Luciferase-like domain"/>
    <property type="match status" value="1"/>
</dbReference>
<accession>A0A927IIR5</accession>
<keyword evidence="1" id="KW-0560">Oxidoreductase</keyword>
<dbReference type="InterPro" id="IPR022290">
    <property type="entry name" value="LLM_Atu2307-like"/>
</dbReference>
<dbReference type="PANTHER" id="PTHR30137:SF8">
    <property type="entry name" value="BLR5498 PROTEIN"/>
    <property type="match status" value="1"/>
</dbReference>
<evidence type="ECO:0000313" key="5">
    <source>
        <dbReference type="Proteomes" id="UP000622317"/>
    </source>
</evidence>
<dbReference type="NCBIfam" id="TIGR03858">
    <property type="entry name" value="LLM_2I7G"/>
    <property type="match status" value="1"/>
</dbReference>
<sequence length="347" mass="37469">MQIGIDSFVATDADPQTGKTVSPRQRVADLLEEIELADQVGLDVFGIGEHHREEYLDSAPAVLLSAAAARTQNITLTSAVTVLSAADPVRVFQQFATLDLVSQGRAEMVVGRGSFIESFPLFGLDLEDYDELFIEKLALLLELRDNIYVNWNGKHRPALTGQGVFPRPLQAPLPVWLGVGGTPQSFARAGRLGLPLMVAIIGGEPHRFRPLIDLYRQAGKDAGHDPATLKVGLHCLGYAAETDSEAADDFFPGYAQAFTAIGKERGWPPVTRSQFDALLGPTGALHVGSPETVVEKVLRQNQELGGIDRFSFQMSVASLPHAKLMKAIELLGTEVAPAIRKELATAP</sequence>
<dbReference type="GO" id="GO:0016705">
    <property type="term" value="F:oxidoreductase activity, acting on paired donors, with incorporation or reduction of molecular oxygen"/>
    <property type="evidence" value="ECO:0007669"/>
    <property type="project" value="InterPro"/>
</dbReference>
<dbReference type="PANTHER" id="PTHR30137">
    <property type="entry name" value="LUCIFERASE-LIKE MONOOXYGENASE"/>
    <property type="match status" value="1"/>
</dbReference>
<keyword evidence="5" id="KW-1185">Reference proteome</keyword>
<evidence type="ECO:0000313" key="4">
    <source>
        <dbReference type="EMBL" id="MBD5781109.1"/>
    </source>
</evidence>
<gene>
    <name evidence="4" type="ORF">IEN85_16540</name>
</gene>
<dbReference type="InterPro" id="IPR011251">
    <property type="entry name" value="Luciferase-like_dom"/>
</dbReference>
<keyword evidence="2" id="KW-0503">Monooxygenase</keyword>
<organism evidence="4 5">
    <name type="scientific">Pelagicoccus enzymogenes</name>
    <dbReference type="NCBI Taxonomy" id="2773457"/>
    <lineage>
        <taxon>Bacteria</taxon>
        <taxon>Pseudomonadati</taxon>
        <taxon>Verrucomicrobiota</taxon>
        <taxon>Opitutia</taxon>
        <taxon>Puniceicoccales</taxon>
        <taxon>Pelagicoccaceae</taxon>
        <taxon>Pelagicoccus</taxon>
    </lineage>
</organism>
<name>A0A927IIR5_9BACT</name>